<dbReference type="InterPro" id="IPR002110">
    <property type="entry name" value="Ankyrin_rpt"/>
</dbReference>
<feature type="region of interest" description="Disordered" evidence="3">
    <location>
        <begin position="841"/>
        <end position="868"/>
    </location>
</feature>
<feature type="compositionally biased region" description="Polar residues" evidence="3">
    <location>
        <begin position="845"/>
        <end position="868"/>
    </location>
</feature>
<feature type="compositionally biased region" description="Basic and acidic residues" evidence="3">
    <location>
        <begin position="1571"/>
        <end position="1584"/>
    </location>
</feature>
<dbReference type="PANTHER" id="PTHR24117">
    <property type="entry name" value="AGAP007537-PB"/>
    <property type="match status" value="1"/>
</dbReference>
<feature type="compositionally biased region" description="Basic residues" evidence="3">
    <location>
        <begin position="1726"/>
        <end position="1735"/>
    </location>
</feature>
<protein>
    <submittedName>
        <fullName evidence="4">Uncharacterized protein</fullName>
    </submittedName>
</protein>
<dbReference type="InParanoid" id="A0A482WKE5"/>
<dbReference type="Pfam" id="PF00023">
    <property type="entry name" value="Ank"/>
    <property type="match status" value="1"/>
</dbReference>
<accession>A0A482WKE5</accession>
<feature type="compositionally biased region" description="Basic and acidic residues" evidence="3">
    <location>
        <begin position="1736"/>
        <end position="1745"/>
    </location>
</feature>
<feature type="region of interest" description="Disordered" evidence="3">
    <location>
        <begin position="490"/>
        <end position="587"/>
    </location>
</feature>
<feature type="region of interest" description="Disordered" evidence="3">
    <location>
        <begin position="754"/>
        <end position="777"/>
    </location>
</feature>
<feature type="region of interest" description="Disordered" evidence="3">
    <location>
        <begin position="1132"/>
        <end position="1410"/>
    </location>
</feature>
<feature type="compositionally biased region" description="Polar residues" evidence="3">
    <location>
        <begin position="612"/>
        <end position="633"/>
    </location>
</feature>
<evidence type="ECO:0000313" key="4">
    <source>
        <dbReference type="EMBL" id="RZF34005.1"/>
    </source>
</evidence>
<feature type="region of interest" description="Disordered" evidence="3">
    <location>
        <begin position="599"/>
        <end position="691"/>
    </location>
</feature>
<comment type="caution">
    <text evidence="4">The sequence shown here is derived from an EMBL/GenBank/DDBJ whole genome shotgun (WGS) entry which is preliminary data.</text>
</comment>
<keyword evidence="5" id="KW-1185">Reference proteome</keyword>
<feature type="compositionally biased region" description="Basic and acidic residues" evidence="3">
    <location>
        <begin position="572"/>
        <end position="583"/>
    </location>
</feature>
<dbReference type="InterPro" id="IPR047144">
    <property type="entry name" value="BCOR-like"/>
</dbReference>
<evidence type="ECO:0000256" key="1">
    <source>
        <dbReference type="ARBA" id="ARBA00034703"/>
    </source>
</evidence>
<dbReference type="Gene3D" id="1.25.40.20">
    <property type="entry name" value="Ankyrin repeat-containing domain"/>
    <property type="match status" value="1"/>
</dbReference>
<dbReference type="SMART" id="SM00248">
    <property type="entry name" value="ANK"/>
    <property type="match status" value="3"/>
</dbReference>
<feature type="compositionally biased region" description="Low complexity" evidence="3">
    <location>
        <begin position="490"/>
        <end position="508"/>
    </location>
</feature>
<feature type="region of interest" description="Disordered" evidence="3">
    <location>
        <begin position="162"/>
        <end position="202"/>
    </location>
</feature>
<dbReference type="PROSITE" id="PS50088">
    <property type="entry name" value="ANK_REPEAT"/>
    <property type="match status" value="3"/>
</dbReference>
<feature type="region of interest" description="Disordered" evidence="3">
    <location>
        <begin position="1685"/>
        <end position="1747"/>
    </location>
</feature>
<feature type="compositionally biased region" description="Low complexity" evidence="3">
    <location>
        <begin position="1174"/>
        <end position="1203"/>
    </location>
</feature>
<dbReference type="PANTHER" id="PTHR24117:SF9">
    <property type="entry name" value="BCL-6 COREPRESSOR PCGF1 BINDING DOMAIN-CONTAINING PROTEIN"/>
    <property type="match status" value="1"/>
</dbReference>
<dbReference type="SMR" id="A0A482WKE5"/>
<feature type="region of interest" description="Disordered" evidence="3">
    <location>
        <begin position="1811"/>
        <end position="1993"/>
    </location>
</feature>
<feature type="compositionally biased region" description="Basic residues" evidence="3">
    <location>
        <begin position="1842"/>
        <end position="1859"/>
    </location>
</feature>
<dbReference type="OrthoDB" id="3666223at2759"/>
<feature type="region of interest" description="Disordered" evidence="3">
    <location>
        <begin position="1085"/>
        <end position="1108"/>
    </location>
</feature>
<evidence type="ECO:0000256" key="2">
    <source>
        <dbReference type="PROSITE-ProRule" id="PRU00023"/>
    </source>
</evidence>
<feature type="compositionally biased region" description="Low complexity" evidence="3">
    <location>
        <begin position="1097"/>
        <end position="1107"/>
    </location>
</feature>
<keyword evidence="2" id="KW-0040">ANK repeat</keyword>
<name>A0A482WKE5_LAOST</name>
<feature type="compositionally biased region" description="Basic residues" evidence="3">
    <location>
        <begin position="1944"/>
        <end position="1953"/>
    </location>
</feature>
<feature type="region of interest" description="Disordered" evidence="3">
    <location>
        <begin position="1476"/>
        <end position="1593"/>
    </location>
</feature>
<feature type="compositionally biased region" description="Pro residues" evidence="3">
    <location>
        <begin position="1368"/>
        <end position="1392"/>
    </location>
</feature>
<dbReference type="STRING" id="195883.A0A482WKE5"/>
<feature type="region of interest" description="Disordered" evidence="3">
    <location>
        <begin position="1609"/>
        <end position="1671"/>
    </location>
</feature>
<comment type="similarity">
    <text evidence="1">Belongs to the BCOR family.</text>
</comment>
<organism evidence="4 5">
    <name type="scientific">Laodelphax striatellus</name>
    <name type="common">Small brown planthopper</name>
    <name type="synonym">Delphax striatella</name>
    <dbReference type="NCBI Taxonomy" id="195883"/>
    <lineage>
        <taxon>Eukaryota</taxon>
        <taxon>Metazoa</taxon>
        <taxon>Ecdysozoa</taxon>
        <taxon>Arthropoda</taxon>
        <taxon>Hexapoda</taxon>
        <taxon>Insecta</taxon>
        <taxon>Pterygota</taxon>
        <taxon>Neoptera</taxon>
        <taxon>Paraneoptera</taxon>
        <taxon>Hemiptera</taxon>
        <taxon>Auchenorrhyncha</taxon>
        <taxon>Fulgoroidea</taxon>
        <taxon>Delphacidae</taxon>
        <taxon>Criomorphinae</taxon>
        <taxon>Laodelphax</taxon>
    </lineage>
</organism>
<feature type="compositionally biased region" description="Basic residues" evidence="3">
    <location>
        <begin position="1354"/>
        <end position="1367"/>
    </location>
</feature>
<feature type="compositionally biased region" description="Polar residues" evidence="3">
    <location>
        <begin position="1138"/>
        <end position="1154"/>
    </location>
</feature>
<feature type="compositionally biased region" description="Low complexity" evidence="3">
    <location>
        <begin position="1226"/>
        <end position="1261"/>
    </location>
</feature>
<feature type="compositionally biased region" description="Polar residues" evidence="3">
    <location>
        <begin position="671"/>
        <end position="689"/>
    </location>
</feature>
<feature type="compositionally biased region" description="Polar residues" evidence="3">
    <location>
        <begin position="1874"/>
        <end position="1885"/>
    </location>
</feature>
<feature type="compositionally biased region" description="Low complexity" evidence="3">
    <location>
        <begin position="249"/>
        <end position="447"/>
    </location>
</feature>
<feature type="compositionally biased region" description="Low complexity" evidence="3">
    <location>
        <begin position="33"/>
        <end position="52"/>
    </location>
</feature>
<feature type="compositionally biased region" description="Basic and acidic residues" evidence="3">
    <location>
        <begin position="1642"/>
        <end position="1665"/>
    </location>
</feature>
<feature type="compositionally biased region" description="Basic and acidic residues" evidence="3">
    <location>
        <begin position="1712"/>
        <end position="1725"/>
    </location>
</feature>
<dbReference type="Pfam" id="PF12796">
    <property type="entry name" value="Ank_2"/>
    <property type="match status" value="1"/>
</dbReference>
<evidence type="ECO:0000256" key="3">
    <source>
        <dbReference type="SAM" id="MobiDB-lite"/>
    </source>
</evidence>
<feature type="region of interest" description="Disordered" evidence="3">
    <location>
        <begin position="958"/>
        <end position="977"/>
    </location>
</feature>
<feature type="repeat" description="ANK" evidence="2">
    <location>
        <begin position="2046"/>
        <end position="2078"/>
    </location>
</feature>
<feature type="compositionally biased region" description="Polar residues" evidence="3">
    <location>
        <begin position="186"/>
        <end position="202"/>
    </location>
</feature>
<feature type="region of interest" description="Disordered" evidence="3">
    <location>
        <begin position="214"/>
        <end position="236"/>
    </location>
</feature>
<evidence type="ECO:0000313" key="5">
    <source>
        <dbReference type="Proteomes" id="UP000291343"/>
    </source>
</evidence>
<feature type="compositionally biased region" description="Low complexity" evidence="3">
    <location>
        <begin position="958"/>
        <end position="974"/>
    </location>
</feature>
<dbReference type="Proteomes" id="UP000291343">
    <property type="component" value="Unassembled WGS sequence"/>
</dbReference>
<gene>
    <name evidence="4" type="ORF">LSTR_LSTR012350</name>
</gene>
<dbReference type="EMBL" id="QKKF02032971">
    <property type="protein sequence ID" value="RZF34005.1"/>
    <property type="molecule type" value="Genomic_DNA"/>
</dbReference>
<dbReference type="GO" id="GO:0003714">
    <property type="term" value="F:transcription corepressor activity"/>
    <property type="evidence" value="ECO:0007669"/>
    <property type="project" value="TreeGrafter"/>
</dbReference>
<feature type="repeat" description="ANK" evidence="2">
    <location>
        <begin position="2079"/>
        <end position="2111"/>
    </location>
</feature>
<feature type="region of interest" description="Disordered" evidence="3">
    <location>
        <begin position="249"/>
        <end position="458"/>
    </location>
</feature>
<feature type="compositionally biased region" description="Pro residues" evidence="3">
    <location>
        <begin position="999"/>
        <end position="1024"/>
    </location>
</feature>
<feature type="compositionally biased region" description="Pro residues" evidence="3">
    <location>
        <begin position="1928"/>
        <end position="1938"/>
    </location>
</feature>
<feature type="compositionally biased region" description="Basic and acidic residues" evidence="3">
    <location>
        <begin position="1524"/>
        <end position="1535"/>
    </location>
</feature>
<proteinExistence type="inferred from homology"/>
<sequence>MDVSFNNVLESTRQYFQGLPANSPPAAGGGTVGAVAGQPPPQQQQQQPSSSPLSYWPPKATLRPSNEQTPPAAQLHHQHQQPQSHYPAAGGSSSSTKAAPHRPLYNGARTAPTPPSSDVTAPTAAPAVNQRHNLPPIAALTSSYAASRATPLATARLPSISQITPHRASPQQRNQPPQPHHFRSPDYSSYNSGANNRSLTNNTQYSQKYSTTASTASYSNSTTPSTASFSSSPTSVSYSMSSATVATSSTTLPTSAQQSSAHPSHSSTSTYPTPTSSSSSAHPSVYPTHSSSSTYPTSSSSSSAYTTHSSSSTYPTPTSSSSSTHPSVYPTHTSSSTYPTPTSSSSSAHPSVYPTHTSSSTYPTPTSSAHPSVYPTHSSSSTPYSSTPTSSSSASSHPSSYPSSTPGAASRYQQQYNQAALQQQQQMQQHYQNAMYQQQQQQQRQQQSSAEMAKMAADQQHYRNQMAAAAAKAVAGGAVAGGAAARHSSSYQAASHVQQQQHQAYYSSPGNPVRSSSTQQPTPPQQASTPITTMANNNNNNSLQQTQTSRVMKRESPLDLSVKTVRQSADSTAKDDSSSENYHHNTVPAGYHHHEMLVGHSRTSKTPPKAASSRQTPSLHNYPNYQESESNTGAPKVDFLPNFSAPHQNNYQASPAAAAFTPEPKKRSRKSGTPTVTTGQYPNPYQNPANLKKSLPYDYKQNAYYATNTALPAKTSQNRNGNMYSGMSADAAYLLDVKQFQHQSRMDYLNQQALSSNQPPAESNYKRASTTDLNNPRQAKIPKFDQWKQKFDEQIDLRFKSYASSKLMNEQQQQSMNGVGAKDGNSNGGVIQQQNYSVYAQQQSRYQSTTTGSNGSQNQIPQSQTTVTKHPMYTQPRMVSESAASSSGNSYAMNHALYSTAAMKQAHDASHYQGGRLSASSNTGAANKQVLSILRNSLEIREARNLQIAQQQQAERGFAAQEQQQQQQHYQQQQILHHRGKSYHPLEPMLRMQPQATIPGPPPQNTSTSKPPPGVPSPTPPPPLTNRHNLPPFGAIAVDRSSATATPPYPGYKFHLPKAVDSVLIEDHHRHTSADGARLHRAGGLQAAPEAQPPPSIAAAPSDSPTATEMDGLAAFLAARIRTKAELKQVGPGIAGSTAGSIPASNGSVHSPRTTPGIFSPLPAPARTPDIAKGGPSECESAAGGSSGHLGSASSISTTASPPKLTRERNALISPRRLFRSDDDGVATATSGSAAATTATTLPPAAVVSQQQQPQPQAIQSRDAAPRSSSEASVFDFRESDSDGEMPVLERQSLRSSGGSHRGSGKQRRGGGSSKAAATGQSTSQIEMPEEPPDPFWSATCDDFLTQLTTGKSLLKRRGRRKKKRIKTPPPTSTITSPPSPPKPPPPTPTTQPKPDKIAKTDAPPPVKKEKLVKEEVKVKEEKPKIKKEIVVVKEEKVVEKEKVFEKKVFKKEKVVEKEKKEFICDKILEVKAVKLELGESSDEDIPLSKKLVKRGRPPAIKQEPQSEAEEEPPSSDEEEEEQENKRRSLRERKPPPTPAQKRSVSEEKNKEKPRKKQTTRSVSPPANKRQQKDKPKKFAEDVGSKFTPGWEEDLLKYKKSLRMPARLITISRPANWPHRATASLPDLDSPLPSPDMFTPPTKKDDDNEKADADDKSPSKQEDSFLNRLVQRYGNKGKKSIRKAVCDLLDSPSKPKKIEKSSNEPELLPTPRLDELIKKDEPIKEKKPRGRKPKKDKQLIKDKEPVVQCDSNDNNALGYLGYFRKKTMFEYREAFEKHNGAFVAENDLPPVVYESRTRTQTRVLKQQATIREVFGDDRPASAPPAGCRSEGEEEAVDDQAKKPGRRKLAITKLVLRKRGNSNSGNRPGLRSAAQLRSSKAVLNSKRQLLRGDERRRRKRNSDLLKAFAAKQQTTECVAKSEKSDSEILPPPPPPPPLETQPSGKKLKLRRKLKSSGFDYIRKKKKQQRRDGGGEVEPAKEKRKSAFSVTKSGLESEQDIQNEIKGWVINKGLGETVLHRAARLGYTDVVAYCLEKLGNNPSPRDNAGYTPLYEACSRNHIQIARLLLLYGANPSDSAQGGIRLLHEAAENGFVEVMRLLLSFGADPLLATYAGHTPLSLATSQEARALLQHHLADVQGTPAPPWHFNALTSLFDEENSGNDPVADAPEAEAEAAGEELVVEYSEEGPLPNLYTLHDEDPGDRWLLFQEVCATLRIKTRDALLRQLGPAHKNDFRDLKLAEFYDQAHCCMLMSAGDQLVNPRAHKVVLVKYSDQLRALLKISRDTIS</sequence>
<feature type="repeat" description="ANK" evidence="2">
    <location>
        <begin position="2012"/>
        <end position="2045"/>
    </location>
</feature>
<dbReference type="GO" id="GO:0005634">
    <property type="term" value="C:nucleus"/>
    <property type="evidence" value="ECO:0007669"/>
    <property type="project" value="TreeGrafter"/>
</dbReference>
<feature type="compositionally biased region" description="Low complexity" evidence="3">
    <location>
        <begin position="68"/>
        <end position="98"/>
    </location>
</feature>
<feature type="compositionally biased region" description="Basic and acidic residues" evidence="3">
    <location>
        <begin position="1968"/>
        <end position="1979"/>
    </location>
</feature>
<feature type="compositionally biased region" description="Acidic residues" evidence="3">
    <location>
        <begin position="1507"/>
        <end position="1523"/>
    </location>
</feature>
<feature type="compositionally biased region" description="Low complexity" evidence="3">
    <location>
        <begin position="515"/>
        <end position="541"/>
    </location>
</feature>
<feature type="region of interest" description="Disordered" evidence="3">
    <location>
        <begin position="16"/>
        <end position="132"/>
    </location>
</feature>
<dbReference type="InterPro" id="IPR036770">
    <property type="entry name" value="Ankyrin_rpt-contain_sf"/>
</dbReference>
<dbReference type="GO" id="GO:0000122">
    <property type="term" value="P:negative regulation of transcription by RNA polymerase II"/>
    <property type="evidence" value="ECO:0007669"/>
    <property type="project" value="TreeGrafter"/>
</dbReference>
<reference evidence="4 5" key="1">
    <citation type="journal article" date="2017" name="Gigascience">
        <title>Genome sequence of the small brown planthopper, Laodelphax striatellus.</title>
        <authorList>
            <person name="Zhu J."/>
            <person name="Jiang F."/>
            <person name="Wang X."/>
            <person name="Yang P."/>
            <person name="Bao Y."/>
            <person name="Zhao W."/>
            <person name="Wang W."/>
            <person name="Lu H."/>
            <person name="Wang Q."/>
            <person name="Cui N."/>
            <person name="Li J."/>
            <person name="Chen X."/>
            <person name="Luo L."/>
            <person name="Yu J."/>
            <person name="Kang L."/>
            <person name="Cui F."/>
        </authorList>
    </citation>
    <scope>NUCLEOTIDE SEQUENCE [LARGE SCALE GENOMIC DNA]</scope>
    <source>
        <strain evidence="4">Lst14</strain>
    </source>
</reference>
<dbReference type="SUPFAM" id="SSF48403">
    <property type="entry name" value="Ankyrin repeat"/>
    <property type="match status" value="1"/>
</dbReference>
<feature type="region of interest" description="Disordered" evidence="3">
    <location>
        <begin position="993"/>
        <end position="1033"/>
    </location>
</feature>
<dbReference type="PROSITE" id="PS50297">
    <property type="entry name" value="ANK_REP_REGION"/>
    <property type="match status" value="2"/>
</dbReference>